<dbReference type="GO" id="GO:0006412">
    <property type="term" value="P:translation"/>
    <property type="evidence" value="ECO:0007669"/>
    <property type="project" value="InterPro"/>
</dbReference>
<dbReference type="InterPro" id="IPR035987">
    <property type="entry name" value="Ribosomal_uS8_sf"/>
</dbReference>
<dbReference type="Pfam" id="PF00410">
    <property type="entry name" value="Ribosomal_S8"/>
    <property type="match status" value="1"/>
</dbReference>
<evidence type="ECO:0000313" key="8">
    <source>
        <dbReference type="EMBL" id="AIS35839.1"/>
    </source>
</evidence>
<sequence>MSNDIIADLITSIRNANINKRITKIKIISNSITRNIVKILLREGFLNKIRKHNERKKYFIILTLKNNKFNLKRISRPSIRIYSNYKQIYKILGGIGLSIISTSEGLMTNKEVILKRIGGEILFYIF</sequence>
<evidence type="ECO:0000256" key="5">
    <source>
        <dbReference type="ARBA" id="ARBA00023274"/>
    </source>
</evidence>
<evidence type="ECO:0000256" key="6">
    <source>
        <dbReference type="ARBA" id="ARBA00035153"/>
    </source>
</evidence>
<geneLocation type="plastid" evidence="8"/>
<name>A0A0B4PLE5_9ASPA</name>
<organism evidence="8">
    <name type="scientific">Epipogium aphyllum</name>
    <dbReference type="NCBI Taxonomy" id="449980"/>
    <lineage>
        <taxon>Eukaryota</taxon>
        <taxon>Viridiplantae</taxon>
        <taxon>Streptophyta</taxon>
        <taxon>Embryophyta</taxon>
        <taxon>Tracheophyta</taxon>
        <taxon>Spermatophyta</taxon>
        <taxon>Magnoliopsida</taxon>
        <taxon>Liliopsida</taxon>
        <taxon>Asparagales</taxon>
        <taxon>Orchidaceae</taxon>
        <taxon>Epidendroideae</taxon>
        <taxon>Nervilieae</taxon>
        <taxon>Epipogiinae</taxon>
        <taxon>Epipogium</taxon>
    </lineage>
</organism>
<dbReference type="SUPFAM" id="SSF56047">
    <property type="entry name" value="Ribosomal protein S8"/>
    <property type="match status" value="1"/>
</dbReference>
<dbReference type="Gene3D" id="3.30.1490.10">
    <property type="match status" value="1"/>
</dbReference>
<evidence type="ECO:0000256" key="4">
    <source>
        <dbReference type="ARBA" id="ARBA00022980"/>
    </source>
</evidence>
<protein>
    <recommendedName>
        <fullName evidence="6">Small ribosomal subunit protein uS8c</fullName>
    </recommendedName>
    <alternativeName>
        <fullName evidence="7">30S ribosomal protein S8, chloroplastic</fullName>
    </alternativeName>
</protein>
<evidence type="ECO:0000256" key="2">
    <source>
        <dbReference type="ARBA" id="ARBA00006471"/>
    </source>
</evidence>
<dbReference type="FunFam" id="3.30.1490.10:FF:000001">
    <property type="entry name" value="30S ribosomal protein S8"/>
    <property type="match status" value="1"/>
</dbReference>
<comment type="function">
    <text evidence="1">One of the primary rRNA binding proteins, it binds directly to 16S rRNA central domain where it helps coordinate assembly of the platform of the 30S subunit.</text>
</comment>
<dbReference type="Gene3D" id="3.30.1370.30">
    <property type="match status" value="1"/>
</dbReference>
<gene>
    <name evidence="8" type="primary">rps8</name>
</gene>
<evidence type="ECO:0000256" key="3">
    <source>
        <dbReference type="ARBA" id="ARBA00011458"/>
    </source>
</evidence>
<keyword evidence="8" id="KW-0934">Plastid</keyword>
<dbReference type="PANTHER" id="PTHR11758">
    <property type="entry name" value="40S RIBOSOMAL PROTEIN S15A"/>
    <property type="match status" value="1"/>
</dbReference>
<dbReference type="GO" id="GO:0005840">
    <property type="term" value="C:ribosome"/>
    <property type="evidence" value="ECO:0007669"/>
    <property type="project" value="UniProtKB-KW"/>
</dbReference>
<comment type="similarity">
    <text evidence="2">Belongs to the universal ribosomal protein uS8 family.</text>
</comment>
<reference evidence="8" key="2">
    <citation type="journal article" date="2015" name="Genome Biol. Evol.">
        <title>Exploring the Limits for Reduction of Plastid Genomes: a Case Study of the Mycoheterotrophic Orchids Epipogium aphyllum and Epipogium roseum.</title>
        <authorList>
            <person name="Schelkunov M."/>
            <person name="Shtratnikova V."/>
            <person name="Nuraliev M."/>
            <person name="Selosse M.A."/>
            <person name="Penin A."/>
            <person name="Logacheva M."/>
        </authorList>
    </citation>
    <scope>NUCLEOTIDE SEQUENCE</scope>
</reference>
<dbReference type="InterPro" id="IPR000630">
    <property type="entry name" value="Ribosomal_uS8"/>
</dbReference>
<dbReference type="EMBL" id="KJ946456">
    <property type="protein sequence ID" value="AIS35839.1"/>
    <property type="molecule type" value="Genomic_DNA"/>
</dbReference>
<proteinExistence type="inferred from homology"/>
<dbReference type="AlphaFoldDB" id="A0A0B4PLE5"/>
<keyword evidence="5" id="KW-0687">Ribonucleoprotein</keyword>
<reference evidence="8" key="1">
    <citation type="submission" date="2014-06" db="EMBL/GenBank/DDBJ databases">
        <authorList>
            <person name="Logacheva M.D."/>
        </authorList>
    </citation>
    <scope>NUCLEOTIDE SEQUENCE</scope>
</reference>
<dbReference type="GO" id="GO:0003735">
    <property type="term" value="F:structural constituent of ribosome"/>
    <property type="evidence" value="ECO:0007669"/>
    <property type="project" value="InterPro"/>
</dbReference>
<evidence type="ECO:0000256" key="1">
    <source>
        <dbReference type="ARBA" id="ARBA00002569"/>
    </source>
</evidence>
<dbReference type="GO" id="GO:0005737">
    <property type="term" value="C:cytoplasm"/>
    <property type="evidence" value="ECO:0007669"/>
    <property type="project" value="UniProtKB-ARBA"/>
</dbReference>
<comment type="subunit">
    <text evidence="3">Part of the 30S ribosomal subunit.</text>
</comment>
<accession>A0A0B4PLE5</accession>
<keyword evidence="4 8" id="KW-0689">Ribosomal protein</keyword>
<evidence type="ECO:0000256" key="7">
    <source>
        <dbReference type="ARBA" id="ARBA00035516"/>
    </source>
</evidence>
<dbReference type="GO" id="GO:1990904">
    <property type="term" value="C:ribonucleoprotein complex"/>
    <property type="evidence" value="ECO:0007669"/>
    <property type="project" value="UniProtKB-KW"/>
</dbReference>